<feature type="signal peptide" evidence="1">
    <location>
        <begin position="1"/>
        <end position="22"/>
    </location>
</feature>
<protein>
    <submittedName>
        <fullName evidence="2">Uncharacterized protein</fullName>
    </submittedName>
</protein>
<keyword evidence="1" id="KW-0732">Signal</keyword>
<gene>
    <name evidence="2" type="ORF">Sspor_23880</name>
</gene>
<feature type="chain" id="PRO_5046698726" evidence="1">
    <location>
        <begin position="23"/>
        <end position="71"/>
    </location>
</feature>
<evidence type="ECO:0000313" key="3">
    <source>
        <dbReference type="Proteomes" id="UP000608522"/>
    </source>
</evidence>
<sequence>MSRAFRCLLLLAVLLAGGAQVAAEAGAGPGEGSGSHGIAQDARRARDGATVVLAADPLDTSWGDGYIRPLH</sequence>
<dbReference type="RefSeq" id="WP_202198951.1">
    <property type="nucleotide sequence ID" value="NZ_BAAATO010000019.1"/>
</dbReference>
<name>A0ABQ3T8U8_9ACTN</name>
<evidence type="ECO:0000256" key="1">
    <source>
        <dbReference type="SAM" id="SignalP"/>
    </source>
</evidence>
<dbReference type="Proteomes" id="UP000608522">
    <property type="component" value="Unassembled WGS sequence"/>
</dbReference>
<dbReference type="EMBL" id="BNED01000005">
    <property type="protein sequence ID" value="GHI76827.1"/>
    <property type="molecule type" value="Genomic_DNA"/>
</dbReference>
<accession>A0ABQ3T8U8</accession>
<keyword evidence="3" id="KW-1185">Reference proteome</keyword>
<proteinExistence type="predicted"/>
<reference evidence="3" key="1">
    <citation type="submission" date="2023-07" db="EMBL/GenBank/DDBJ databases">
        <title>Whole genome shotgun sequence of Streptomyces spororaveus NBRC 15456.</title>
        <authorList>
            <person name="Komaki H."/>
            <person name="Tamura T."/>
        </authorList>
    </citation>
    <scope>NUCLEOTIDE SEQUENCE [LARGE SCALE GENOMIC DNA]</scope>
    <source>
        <strain evidence="3">NBRC 15456</strain>
    </source>
</reference>
<evidence type="ECO:0000313" key="2">
    <source>
        <dbReference type="EMBL" id="GHI76827.1"/>
    </source>
</evidence>
<organism evidence="2 3">
    <name type="scientific">Streptomyces spororaveus</name>
    <dbReference type="NCBI Taxonomy" id="284039"/>
    <lineage>
        <taxon>Bacteria</taxon>
        <taxon>Bacillati</taxon>
        <taxon>Actinomycetota</taxon>
        <taxon>Actinomycetes</taxon>
        <taxon>Kitasatosporales</taxon>
        <taxon>Streptomycetaceae</taxon>
        <taxon>Streptomyces</taxon>
    </lineage>
</organism>
<comment type="caution">
    <text evidence="2">The sequence shown here is derived from an EMBL/GenBank/DDBJ whole genome shotgun (WGS) entry which is preliminary data.</text>
</comment>